<accession>A0AAN5C1D8</accession>
<comment type="caution">
    <text evidence="1">The sequence shown here is derived from an EMBL/GenBank/DDBJ whole genome shotgun (WGS) entry which is preliminary data.</text>
</comment>
<gene>
    <name evidence="1" type="ORF">PMAYCL1PPCAC_03393</name>
</gene>
<organism evidence="1 2">
    <name type="scientific">Pristionchus mayeri</name>
    <dbReference type="NCBI Taxonomy" id="1317129"/>
    <lineage>
        <taxon>Eukaryota</taxon>
        <taxon>Metazoa</taxon>
        <taxon>Ecdysozoa</taxon>
        <taxon>Nematoda</taxon>
        <taxon>Chromadorea</taxon>
        <taxon>Rhabditida</taxon>
        <taxon>Rhabditina</taxon>
        <taxon>Diplogasteromorpha</taxon>
        <taxon>Diplogasteroidea</taxon>
        <taxon>Neodiplogasteridae</taxon>
        <taxon>Pristionchus</taxon>
    </lineage>
</organism>
<feature type="non-terminal residue" evidence="1">
    <location>
        <position position="209"/>
    </location>
</feature>
<evidence type="ECO:0000313" key="2">
    <source>
        <dbReference type="Proteomes" id="UP001328107"/>
    </source>
</evidence>
<protein>
    <submittedName>
        <fullName evidence="1">Uncharacterized protein</fullName>
    </submittedName>
</protein>
<dbReference type="Proteomes" id="UP001328107">
    <property type="component" value="Unassembled WGS sequence"/>
</dbReference>
<keyword evidence="2" id="KW-1185">Reference proteome</keyword>
<reference evidence="2" key="1">
    <citation type="submission" date="2022-10" db="EMBL/GenBank/DDBJ databases">
        <title>Genome assembly of Pristionchus species.</title>
        <authorList>
            <person name="Yoshida K."/>
            <person name="Sommer R.J."/>
        </authorList>
    </citation>
    <scope>NUCLEOTIDE SEQUENCE [LARGE SCALE GENOMIC DNA]</scope>
    <source>
        <strain evidence="2">RS5460</strain>
    </source>
</reference>
<evidence type="ECO:0000313" key="1">
    <source>
        <dbReference type="EMBL" id="GMR33198.1"/>
    </source>
</evidence>
<proteinExistence type="predicted"/>
<sequence>MLVLHGCQSLHQKSVETSDGVDAHLNHLIDAGCIQTASSRLSRHRHQWLRSRFLHAGSDEEGGEGARLLLQSDVDDVRRPDLRHRRDERSTLQIEFPGDSSLWQIDGHLVLVGRSSHQLDDLRVIKTKTNRNGGSIDDGPTVLQNDDIDVETPEVRRRQRQFGQIGDDALVVVGEVQRVRQLLGVLVAKPTDELRGCIGGAIDAEDESL</sequence>
<dbReference type="AlphaFoldDB" id="A0AAN5C1D8"/>
<name>A0AAN5C1D8_9BILA</name>
<dbReference type="EMBL" id="BTRK01000001">
    <property type="protein sequence ID" value="GMR33198.1"/>
    <property type="molecule type" value="Genomic_DNA"/>
</dbReference>